<proteinExistence type="predicted"/>
<keyword evidence="3" id="KW-1185">Reference proteome</keyword>
<organism evidence="2 3">
    <name type="scientific">Forsythia ovata</name>
    <dbReference type="NCBI Taxonomy" id="205694"/>
    <lineage>
        <taxon>Eukaryota</taxon>
        <taxon>Viridiplantae</taxon>
        <taxon>Streptophyta</taxon>
        <taxon>Embryophyta</taxon>
        <taxon>Tracheophyta</taxon>
        <taxon>Spermatophyta</taxon>
        <taxon>Magnoliopsida</taxon>
        <taxon>eudicotyledons</taxon>
        <taxon>Gunneridae</taxon>
        <taxon>Pentapetalae</taxon>
        <taxon>asterids</taxon>
        <taxon>lamiids</taxon>
        <taxon>Lamiales</taxon>
        <taxon>Oleaceae</taxon>
        <taxon>Forsythieae</taxon>
        <taxon>Forsythia</taxon>
    </lineage>
</organism>
<accession>A0ABD1RHS7</accession>
<feature type="region of interest" description="Disordered" evidence="1">
    <location>
        <begin position="55"/>
        <end position="85"/>
    </location>
</feature>
<dbReference type="Proteomes" id="UP001604277">
    <property type="component" value="Unassembled WGS sequence"/>
</dbReference>
<sequence>MAVRTGVRTDHVEGEAETPVDTEIGTTVEGDQDEETVDTSVDTMVEGKVEAAIDTGIGTTVEGDTEEADQPRRRTTRSVRRKDVQEKPKMFLCMSKRKAVEKPDVDEQLRKMRVKKPSQWVTSPYTTER</sequence>
<feature type="region of interest" description="Disordered" evidence="1">
    <location>
        <begin position="1"/>
        <end position="38"/>
    </location>
</feature>
<reference evidence="3" key="1">
    <citation type="submission" date="2024-07" db="EMBL/GenBank/DDBJ databases">
        <title>Two chromosome-level genome assemblies of Korean endemic species Abeliophyllum distichum and Forsythia ovata (Oleaceae).</title>
        <authorList>
            <person name="Jang H."/>
        </authorList>
    </citation>
    <scope>NUCLEOTIDE SEQUENCE [LARGE SCALE GENOMIC DNA]</scope>
</reference>
<protein>
    <submittedName>
        <fullName evidence="2">Uncharacterized protein</fullName>
    </submittedName>
</protein>
<name>A0ABD1RHS7_9LAMI</name>
<gene>
    <name evidence="2" type="ORF">Fot_41275</name>
</gene>
<evidence type="ECO:0000313" key="2">
    <source>
        <dbReference type="EMBL" id="KAL2487983.1"/>
    </source>
</evidence>
<evidence type="ECO:0000256" key="1">
    <source>
        <dbReference type="SAM" id="MobiDB-lite"/>
    </source>
</evidence>
<evidence type="ECO:0000313" key="3">
    <source>
        <dbReference type="Proteomes" id="UP001604277"/>
    </source>
</evidence>
<dbReference type="AlphaFoldDB" id="A0ABD1RHS7"/>
<dbReference type="EMBL" id="JBFOLJ010000012">
    <property type="protein sequence ID" value="KAL2487983.1"/>
    <property type="molecule type" value="Genomic_DNA"/>
</dbReference>
<comment type="caution">
    <text evidence="2">The sequence shown here is derived from an EMBL/GenBank/DDBJ whole genome shotgun (WGS) entry which is preliminary data.</text>
</comment>